<dbReference type="CDD" id="cd23668">
    <property type="entry name" value="GH55_beta13glucanase-like"/>
    <property type="match status" value="1"/>
</dbReference>
<dbReference type="InterPro" id="IPR012334">
    <property type="entry name" value="Pectin_lyas_fold"/>
</dbReference>
<feature type="domain" description="Rhamnogalacturonase A/B/Epimerase-like pectate lyase" evidence="2">
    <location>
        <begin position="900"/>
        <end position="957"/>
    </location>
</feature>
<dbReference type="PANTHER" id="PTHR33928">
    <property type="entry name" value="POLYGALACTURONASE QRT3"/>
    <property type="match status" value="1"/>
</dbReference>
<dbReference type="Proteomes" id="UP000472372">
    <property type="component" value="Chromosome 11"/>
</dbReference>
<feature type="domain" description="Rhamnogalacturonase A/B/Epimerase-like pectate lyase" evidence="2">
    <location>
        <begin position="534"/>
        <end position="759"/>
    </location>
</feature>
<dbReference type="FunFam" id="2.160.20.10:FF:000043">
    <property type="entry name" value="Exo-beta-1,3-glucanase, putative"/>
    <property type="match status" value="1"/>
</dbReference>
<accession>A0A6S6WQ23</accession>
<evidence type="ECO:0000313" key="3">
    <source>
        <dbReference type="EMBL" id="CAE7214641.1"/>
    </source>
</evidence>
<dbReference type="Gene3D" id="2.160.20.10">
    <property type="entry name" value="Single-stranded right-handed beta-helix, Pectin lyase-like"/>
    <property type="match status" value="2"/>
</dbReference>
<feature type="region of interest" description="Disordered" evidence="1">
    <location>
        <begin position="1484"/>
        <end position="1533"/>
    </location>
</feature>
<dbReference type="EMBL" id="HG992987">
    <property type="protein sequence ID" value="CAE7214641.1"/>
    <property type="molecule type" value="Genomic_DNA"/>
</dbReference>
<sequence length="1644" mass="179123">MALLRFIAGLVAFYAFLADYRVFGQFAQDAYEINLQGGARGLLYQPTAADQPSVVLELDPKVVVLTYNCYYMKDICVNAYNFMNYRRDIHPTSNLPKDWFVYDFNTGRGMRSDKRRDASCPGSWKDRHPCPEPNQRVVMRNDGPWRYTELEDNTDINEIRNIQLPNGGKIYSNLRYTCDEFPPATWIEGGDGEDHLSSAETRCAAFRCKGGTKGEQNWQGTAHRRLRDVLTNQIKEKKRNNPTFALTYSKTTAKTFLATFNFNMINQADGIAARVTVYQDPDFDTVDQAAGREVTQAKRGMDGVNGTHHRRALAVKPERLAELLKLGHATEHLVHANESDSSELGSMADMTGTAAPMSWLGMDRRWLDDEDDEDEDFQSTNANKRQSTPQNSTESFLVPAAPLLKNASMTDIEKARKLVEQAITESSKRNAARLLNPLRNQYRLKPGTVTGQPNMRMESFNDNGKDETPVTPLLDITDDLAAAAALVAEADAVGKAGNLTRRTTTKRATGSYWMGSIDHKGSVPWGGDASYKVFRNVRDYGAVGDGVTDDTKAFKNAMSDGKRCAVKCNGSTVKNAIVYIPPGTYVISSTIAMPFGTQVIGDANARPTLKASKSFIGMGVLSTDEYTGGGTGTDGLDQQYFVNTANFYRQLRNLIIDVTQTRASQKVACLHYQVAQATSTQNLLLIAGSSGYGMYAENGSGGQISDVEFQGGAVGLFGGSQQFTAQRLKFSGCTVGVQLIWDWGWVWKSIEMNNVGTGFKLVPDSGSGSSGGSTAAPGNIGSASFLDSSFNNVKTVVVVEPPSKSPGSGTTGLVLENIKLSGVSAAVVDNAGATILGASSNIDQWTYGPTYKGSADTKDRDFVTGTKVGDFRRHSKLLDGKGAYFERAKPQYEDRSVGDFVHLKDLGARGDGVTDDTAAFQSALYAAVGKILFIDAGSYILTSTVTVPSGSKLVGETWSQLAASGPYFSDALNPKVMLKVGTSGQVGDVEMQDLLFTTVGPTAGAILVEWNIQASSPGAAGLWDCHARIGGAMGTKLTPAECPPLTSGTAPGCNAASLMMHLTKTGSGYFENMWLWGSDHMIDDPDMNDANNTMVQNSVYVARGFLIESVQPTWLYGTASEHAVFYQYNFNKAANIFAGLIQTESPYYQPTPQPPAPFTSAVGIFAGDPTYKCAAGDEFSGCDESWAVIIRESMNIFIASAGLYSWFSTYAQTCIDQQLCQKALMLLEKNHANVRINHLVTIGAKYMAVMDGKGIPAKDNLNVNMHPFWSQISVLDVSANGSLYDEFIWIDPKIWDMDKPKFTCSPPCKVKIPPWTKATSTVNYPLITVSDGTWTSTITKAPITISQWWFEAVTLSGGNGAAVQRRQGFEPFWPVPEKTSAWPAVVYTGPDGSSTIKAPTIPFPTPPPSIGPDTPPPPTGSWPKRQLEPYAGQYESPLVEQCSFWDQLCLNKPWLYGDNSTYLDDGGADDDDYDEDWKEALTTCPIRTKTSSSSSSSSTKTTTKAPDPTTTRQPDPPAPSPREGDPQTNKLRCYGGLSQRTEHVRIDNTIRSYCNALGSRGTILGPNFFNKQTFTLPQGSGTGVEIVMSITVHDGCQWKWNFDECKRYFLVPVDSCNCGGKDGKQGGVVSNDCYDMRLDPNTVF</sequence>
<dbReference type="Pfam" id="PF12708">
    <property type="entry name" value="Pect-lyase_RHGA_epim"/>
    <property type="match status" value="2"/>
</dbReference>
<protein>
    <submittedName>
        <fullName evidence="3">Pectin lyase protein</fullName>
    </submittedName>
</protein>
<feature type="region of interest" description="Disordered" evidence="1">
    <location>
        <begin position="1402"/>
        <end position="1426"/>
    </location>
</feature>
<dbReference type="PANTHER" id="PTHR33928:SF2">
    <property type="entry name" value="PECTATE LYASE SUPERFAMILY PROTEIN DOMAIN-CONTAINING PROTEIN-RELATED"/>
    <property type="match status" value="1"/>
</dbReference>
<feature type="compositionally biased region" description="Low complexity" evidence="1">
    <location>
        <begin position="1488"/>
        <end position="1513"/>
    </location>
</feature>
<evidence type="ECO:0000313" key="4">
    <source>
        <dbReference type="Proteomes" id="UP000472372"/>
    </source>
</evidence>
<gene>
    <name evidence="3" type="ORF">PTTW11_10588</name>
</gene>
<dbReference type="SUPFAM" id="SSF51126">
    <property type="entry name" value="Pectin lyase-like"/>
    <property type="match status" value="2"/>
</dbReference>
<organism evidence="3 4">
    <name type="scientific">Pyrenophora teres f. teres</name>
    <dbReference type="NCBI Taxonomy" id="97479"/>
    <lineage>
        <taxon>Eukaryota</taxon>
        <taxon>Fungi</taxon>
        <taxon>Dikarya</taxon>
        <taxon>Ascomycota</taxon>
        <taxon>Pezizomycotina</taxon>
        <taxon>Dothideomycetes</taxon>
        <taxon>Pleosporomycetidae</taxon>
        <taxon>Pleosporales</taxon>
        <taxon>Pleosporineae</taxon>
        <taxon>Pleosporaceae</taxon>
        <taxon>Pyrenophora</taxon>
    </lineage>
</organism>
<dbReference type="GO" id="GO:0004650">
    <property type="term" value="F:polygalacturonase activity"/>
    <property type="evidence" value="ECO:0007669"/>
    <property type="project" value="InterPro"/>
</dbReference>
<proteinExistence type="predicted"/>
<dbReference type="InterPro" id="IPR039279">
    <property type="entry name" value="QRT3-like"/>
</dbReference>
<dbReference type="GO" id="GO:0016829">
    <property type="term" value="F:lyase activity"/>
    <property type="evidence" value="ECO:0007669"/>
    <property type="project" value="UniProtKB-KW"/>
</dbReference>
<name>A0A6S6WQ23_9PLEO</name>
<dbReference type="InterPro" id="IPR024535">
    <property type="entry name" value="RHGA/B-epi-like_pectate_lyase"/>
</dbReference>
<dbReference type="InterPro" id="IPR011050">
    <property type="entry name" value="Pectin_lyase_fold/virulence"/>
</dbReference>
<feature type="compositionally biased region" description="Polar residues" evidence="1">
    <location>
        <begin position="378"/>
        <end position="395"/>
    </location>
</feature>
<evidence type="ECO:0000259" key="2">
    <source>
        <dbReference type="Pfam" id="PF12708"/>
    </source>
</evidence>
<keyword evidence="3" id="KW-0456">Lyase</keyword>
<evidence type="ECO:0000256" key="1">
    <source>
        <dbReference type="SAM" id="MobiDB-lite"/>
    </source>
</evidence>
<feature type="compositionally biased region" description="Pro residues" evidence="1">
    <location>
        <begin position="1402"/>
        <end position="1420"/>
    </location>
</feature>
<reference evidence="3" key="1">
    <citation type="submission" date="2021-02" db="EMBL/GenBank/DDBJ databases">
        <authorList>
            <person name="Syme A R."/>
            <person name="Syme A R."/>
            <person name="Moolhuijzen P."/>
        </authorList>
    </citation>
    <scope>NUCLEOTIDE SEQUENCE</scope>
    <source>
        <strain evidence="3">W1-1</strain>
    </source>
</reference>
<feature type="region of interest" description="Disordered" evidence="1">
    <location>
        <begin position="371"/>
        <end position="396"/>
    </location>
</feature>